<evidence type="ECO:0000313" key="2">
    <source>
        <dbReference type="EMBL" id="KAF9023633.1"/>
    </source>
</evidence>
<sequence>MVSLILRKLVFVIAPLLVAIQALPQIIPPSSGNYRIQNAATGLYLDLDGADASTLPDYLTELSAGYADTLHVHCSDETNQEWFLEFDGTGPNGPVFGLQSNSVSLGRPFVLAAVNPNGGALVLTGNPTTASELNVTAVPGGFNICNIPLEVGCFTGPSVQLIQVNF</sequence>
<dbReference type="EMBL" id="JADNRY010000955">
    <property type="protein sequence ID" value="KAF9023633.1"/>
    <property type="molecule type" value="Genomic_DNA"/>
</dbReference>
<dbReference type="Proteomes" id="UP000772434">
    <property type="component" value="Unassembled WGS sequence"/>
</dbReference>
<dbReference type="InterPro" id="IPR035992">
    <property type="entry name" value="Ricin_B-like_lectins"/>
</dbReference>
<evidence type="ECO:0000313" key="3">
    <source>
        <dbReference type="Proteomes" id="UP000772434"/>
    </source>
</evidence>
<protein>
    <submittedName>
        <fullName evidence="2">Uncharacterized protein</fullName>
    </submittedName>
</protein>
<dbReference type="Gene3D" id="2.80.10.50">
    <property type="match status" value="1"/>
</dbReference>
<evidence type="ECO:0000256" key="1">
    <source>
        <dbReference type="SAM" id="SignalP"/>
    </source>
</evidence>
<reference evidence="2" key="1">
    <citation type="submission" date="2020-11" db="EMBL/GenBank/DDBJ databases">
        <authorList>
            <consortium name="DOE Joint Genome Institute"/>
            <person name="Ahrendt S."/>
            <person name="Riley R."/>
            <person name="Andreopoulos W."/>
            <person name="Labutti K."/>
            <person name="Pangilinan J."/>
            <person name="Ruiz-Duenas F.J."/>
            <person name="Barrasa J.M."/>
            <person name="Sanchez-Garcia M."/>
            <person name="Camarero S."/>
            <person name="Miyauchi S."/>
            <person name="Serrano A."/>
            <person name="Linde D."/>
            <person name="Babiker R."/>
            <person name="Drula E."/>
            <person name="Ayuso-Fernandez I."/>
            <person name="Pacheco R."/>
            <person name="Padilla G."/>
            <person name="Ferreira P."/>
            <person name="Barriuso J."/>
            <person name="Kellner H."/>
            <person name="Castanera R."/>
            <person name="Alfaro M."/>
            <person name="Ramirez L."/>
            <person name="Pisabarro A.G."/>
            <person name="Kuo A."/>
            <person name="Tritt A."/>
            <person name="Lipzen A."/>
            <person name="He G."/>
            <person name="Yan M."/>
            <person name="Ng V."/>
            <person name="Cullen D."/>
            <person name="Martin F."/>
            <person name="Rosso M.-N."/>
            <person name="Henrissat B."/>
            <person name="Hibbett D."/>
            <person name="Martinez A.T."/>
            <person name="Grigoriev I.V."/>
        </authorList>
    </citation>
    <scope>NUCLEOTIDE SEQUENCE</scope>
    <source>
        <strain evidence="2">AH 40177</strain>
    </source>
</reference>
<dbReference type="AlphaFoldDB" id="A0A9P5TWK8"/>
<name>A0A9P5TWK8_9AGAR</name>
<keyword evidence="3" id="KW-1185">Reference proteome</keyword>
<feature type="signal peptide" evidence="1">
    <location>
        <begin position="1"/>
        <end position="24"/>
    </location>
</feature>
<dbReference type="SUPFAM" id="SSF50370">
    <property type="entry name" value="Ricin B-like lectins"/>
    <property type="match status" value="1"/>
</dbReference>
<organism evidence="2 3">
    <name type="scientific">Rhodocollybia butyracea</name>
    <dbReference type="NCBI Taxonomy" id="206335"/>
    <lineage>
        <taxon>Eukaryota</taxon>
        <taxon>Fungi</taxon>
        <taxon>Dikarya</taxon>
        <taxon>Basidiomycota</taxon>
        <taxon>Agaricomycotina</taxon>
        <taxon>Agaricomycetes</taxon>
        <taxon>Agaricomycetidae</taxon>
        <taxon>Agaricales</taxon>
        <taxon>Marasmiineae</taxon>
        <taxon>Omphalotaceae</taxon>
        <taxon>Rhodocollybia</taxon>
    </lineage>
</organism>
<comment type="caution">
    <text evidence="2">The sequence shown here is derived from an EMBL/GenBank/DDBJ whole genome shotgun (WGS) entry which is preliminary data.</text>
</comment>
<feature type="chain" id="PRO_5040309162" evidence="1">
    <location>
        <begin position="25"/>
        <end position="166"/>
    </location>
</feature>
<keyword evidence="1" id="KW-0732">Signal</keyword>
<gene>
    <name evidence="2" type="ORF">BDP27DRAFT_1438456</name>
</gene>
<accession>A0A9P5TWK8</accession>
<proteinExistence type="predicted"/>